<proteinExistence type="predicted"/>
<organism evidence="1 2">
    <name type="scientific">Polynucleobacter hirudinilacicola</name>
    <dbReference type="NCBI Taxonomy" id="1743166"/>
    <lineage>
        <taxon>Bacteria</taxon>
        <taxon>Pseudomonadati</taxon>
        <taxon>Pseudomonadota</taxon>
        <taxon>Betaproteobacteria</taxon>
        <taxon>Burkholderiales</taxon>
        <taxon>Burkholderiaceae</taxon>
        <taxon>Polynucleobacter</taxon>
    </lineage>
</organism>
<evidence type="ECO:0000313" key="1">
    <source>
        <dbReference type="EMBL" id="OWF65110.1"/>
    </source>
</evidence>
<evidence type="ECO:0000313" key="2">
    <source>
        <dbReference type="Proteomes" id="UP000196880"/>
    </source>
</evidence>
<accession>A0A210RVZ0</accession>
<keyword evidence="2" id="KW-1185">Reference proteome</keyword>
<protein>
    <submittedName>
        <fullName evidence="1">Uncharacterized protein</fullName>
    </submittedName>
</protein>
<gene>
    <name evidence="1" type="ORF">B6A14_04665</name>
</gene>
<reference evidence="1 2" key="1">
    <citation type="submission" date="2017-03" db="EMBL/GenBank/DDBJ databases">
        <title>New species Polynucleobacter sp. MWH-EgelM1-30-B4.</title>
        <authorList>
            <person name="Hahn M.W."/>
        </authorList>
    </citation>
    <scope>NUCLEOTIDE SEQUENCE [LARGE SCALE GENOMIC DNA]</scope>
    <source>
        <strain evidence="1 2">MWH-EgelM1-30-B4</strain>
    </source>
</reference>
<name>A0A210RVZ0_9BURK</name>
<dbReference type="Proteomes" id="UP000196880">
    <property type="component" value="Unassembled WGS sequence"/>
</dbReference>
<dbReference type="AlphaFoldDB" id="A0A210RVZ0"/>
<dbReference type="EMBL" id="NAIA01000003">
    <property type="protein sequence ID" value="OWF65110.1"/>
    <property type="molecule type" value="Genomic_DNA"/>
</dbReference>
<dbReference type="RefSeq" id="WP_087909306.1">
    <property type="nucleotide sequence ID" value="NZ_NAIA01000003.1"/>
</dbReference>
<comment type="caution">
    <text evidence="1">The sequence shown here is derived from an EMBL/GenBank/DDBJ whole genome shotgun (WGS) entry which is preliminary data.</text>
</comment>
<sequence length="185" mass="21027">MIAEMIIDTEEFLAVLKRLKPRKTTKASLAEELYIALFNGEAIFCLRGVQTRCLVEKSINWRGYIEVNSGVVLSFLAARPAGPNIKLSVRGDVFQIENIKVPCKTMQSPEWITAMSFEAHLHDDPKAKPHTINLYCPKCGKKRGELFKQKLVKQRELGDPPPPKYPSSRRCAACRHEWLEFADVL</sequence>